<dbReference type="RefSeq" id="WP_302120748.1">
    <property type="nucleotide sequence ID" value="NZ_SJPU01000017.1"/>
</dbReference>
<dbReference type="EMBL" id="SJPU01000017">
    <property type="protein sequence ID" value="TWU05398.1"/>
    <property type="molecule type" value="Genomic_DNA"/>
</dbReference>
<sequence>MLTSKDFDLLTRSGGGAVSGEFNVYSRRPLIPNVLPSKHARNRICILD</sequence>
<organism evidence="1 2">
    <name type="scientific">Allorhodopirellula heiligendammensis</name>
    <dbReference type="NCBI Taxonomy" id="2714739"/>
    <lineage>
        <taxon>Bacteria</taxon>
        <taxon>Pseudomonadati</taxon>
        <taxon>Planctomycetota</taxon>
        <taxon>Planctomycetia</taxon>
        <taxon>Pirellulales</taxon>
        <taxon>Pirellulaceae</taxon>
        <taxon>Allorhodopirellula</taxon>
    </lineage>
</organism>
<dbReference type="Proteomes" id="UP000319908">
    <property type="component" value="Unassembled WGS sequence"/>
</dbReference>
<comment type="caution">
    <text evidence="1">The sequence shown here is derived from an EMBL/GenBank/DDBJ whole genome shotgun (WGS) entry which is preliminary data.</text>
</comment>
<dbReference type="AlphaFoldDB" id="A0A5C6B0G8"/>
<evidence type="ECO:0000313" key="1">
    <source>
        <dbReference type="EMBL" id="TWU05398.1"/>
    </source>
</evidence>
<accession>A0A5C6B0G8</accession>
<proteinExistence type="predicted"/>
<keyword evidence="2" id="KW-1185">Reference proteome</keyword>
<name>A0A5C6B0G8_9BACT</name>
<evidence type="ECO:0000313" key="2">
    <source>
        <dbReference type="Proteomes" id="UP000319908"/>
    </source>
</evidence>
<protein>
    <submittedName>
        <fullName evidence="1">Uncharacterized protein</fullName>
    </submittedName>
</protein>
<gene>
    <name evidence="1" type="ORF">Poly21_56950</name>
</gene>
<reference evidence="1 2" key="1">
    <citation type="journal article" date="2020" name="Antonie Van Leeuwenhoek">
        <title>Rhodopirellula heiligendammensis sp. nov., Rhodopirellula pilleata sp. nov., and Rhodopirellula solitaria sp. nov. isolated from natural or artificial marine surfaces in Northern Germany and California, USA, and emended description of the genus Rhodopirellula.</title>
        <authorList>
            <person name="Kallscheuer N."/>
            <person name="Wiegand S."/>
            <person name="Jogler M."/>
            <person name="Boedeker C."/>
            <person name="Peeters S.H."/>
            <person name="Rast P."/>
            <person name="Heuer A."/>
            <person name="Jetten M.S.M."/>
            <person name="Rohde M."/>
            <person name="Jogler C."/>
        </authorList>
    </citation>
    <scope>NUCLEOTIDE SEQUENCE [LARGE SCALE GENOMIC DNA]</scope>
    <source>
        <strain evidence="1 2">Poly21</strain>
    </source>
</reference>